<feature type="compositionally biased region" description="Basic and acidic residues" evidence="1">
    <location>
        <begin position="541"/>
        <end position="550"/>
    </location>
</feature>
<dbReference type="InterPro" id="IPR026115">
    <property type="entry name" value="NABC1"/>
</dbReference>
<dbReference type="Bgee" id="ENSCATG00000031760">
    <property type="expression patterns" value="Expressed in colon and 4 other cell types or tissues"/>
</dbReference>
<reference evidence="2" key="1">
    <citation type="submission" date="2025-08" db="UniProtKB">
        <authorList>
            <consortium name="Ensembl"/>
        </authorList>
    </citation>
    <scope>IDENTIFICATION</scope>
</reference>
<feature type="compositionally biased region" description="Basic and acidic residues" evidence="1">
    <location>
        <begin position="186"/>
        <end position="204"/>
    </location>
</feature>
<feature type="compositionally biased region" description="Polar residues" evidence="1">
    <location>
        <begin position="109"/>
        <end position="128"/>
    </location>
</feature>
<feature type="compositionally biased region" description="Basic and acidic residues" evidence="1">
    <location>
        <begin position="357"/>
        <end position="366"/>
    </location>
</feature>
<dbReference type="AlphaFoldDB" id="A0A2K5LRL0"/>
<dbReference type="Ensembl" id="ENSCATT00000039740.1">
    <property type="protein sequence ID" value="ENSCATP00000015587.1"/>
    <property type="gene ID" value="ENSCATG00000031760.1"/>
</dbReference>
<gene>
    <name evidence="2" type="primary">BCAS1</name>
</gene>
<evidence type="ECO:0000313" key="3">
    <source>
        <dbReference type="Proteomes" id="UP000233060"/>
    </source>
</evidence>
<accession>A0A2K5LRL0</accession>
<organism evidence="2 3">
    <name type="scientific">Cercocebus atys</name>
    <name type="common">Sooty mangabey</name>
    <name type="synonym">Cercocebus torquatus atys</name>
    <dbReference type="NCBI Taxonomy" id="9531"/>
    <lineage>
        <taxon>Eukaryota</taxon>
        <taxon>Metazoa</taxon>
        <taxon>Chordata</taxon>
        <taxon>Craniata</taxon>
        <taxon>Vertebrata</taxon>
        <taxon>Euteleostomi</taxon>
        <taxon>Mammalia</taxon>
        <taxon>Eutheria</taxon>
        <taxon>Euarchontoglires</taxon>
        <taxon>Primates</taxon>
        <taxon>Haplorrhini</taxon>
        <taxon>Catarrhini</taxon>
        <taxon>Cercopithecidae</taxon>
        <taxon>Cercopithecinae</taxon>
        <taxon>Cercocebus</taxon>
    </lineage>
</organism>
<reference evidence="2" key="2">
    <citation type="submission" date="2025-09" db="UniProtKB">
        <authorList>
            <consortium name="Ensembl"/>
        </authorList>
    </citation>
    <scope>IDENTIFICATION</scope>
</reference>
<dbReference type="Proteomes" id="UP000233060">
    <property type="component" value="Unassembled WGS sequence"/>
</dbReference>
<dbReference type="PANTHER" id="PTHR15016:SF6">
    <property type="entry name" value="BREAST CARCINOMA-AMPLIFIED SEQUENCE 1"/>
    <property type="match status" value="1"/>
</dbReference>
<feature type="compositionally biased region" description="Basic and acidic residues" evidence="1">
    <location>
        <begin position="213"/>
        <end position="226"/>
    </location>
</feature>
<feature type="region of interest" description="Disordered" evidence="1">
    <location>
        <begin position="296"/>
        <end position="376"/>
    </location>
</feature>
<sequence length="605" mass="64757">MGNQMSVPQRVEDQENEPEAEIYKDNASAQNGVPVVMSTHTVQHFEEVDLGISVKTDNEATSSPETMEISAVADANGKNLGKEAKPEAPAAKSRFFLMLSRPVPGRTGDQATDSSLGSVKLDVSSNKAPANKDPSESWTLPVAAGPGQDTDKTPGHAPAQDKVLSAAGNPTLLPPEAGGAGGEAPSKPKDSSFFEKFFKLDKGQENVPGDSQQEAKRAEHQDKVDEVPGLSRQSDDVPAGKDIVDGKEKEGQEVETVNCSVPGDPEGLETAKGDSQTAAIAENNNSIMSFFKTLVSPNKAETKKDPEDTGAEKSPTTSADLKSDKANFPSQETQGAVKNPKGCNPSGHTQSTTTPETTKEGIKEKSGPTSLPLGKLFWKKSVKEDSVPTGAEENVVCESPVEIIKSKEVESALQTVDLNEGDATPEPTEAKLKREESKPRTSLMTFLRQMSVKGDGGITHSEEINGKDSSCQTSDSAEKTITPPEPEPTGAPQKGKEGSSKDKKSAVEMNKQKSNKQEAKEPAQCTEQATVDTNSLQNGDKLQKRPEKRQQSLGGFFKGLGPKRMLDAQVQTDPVSIGPVGKSKYTGKRVFSHVKKKWPFQEWSY</sequence>
<feature type="compositionally biased region" description="Basic and acidic residues" evidence="1">
    <location>
        <begin position="494"/>
        <end position="506"/>
    </location>
</feature>
<feature type="region of interest" description="Disordered" evidence="1">
    <location>
        <begin position="101"/>
        <end position="276"/>
    </location>
</feature>
<feature type="region of interest" description="Disordered" evidence="1">
    <location>
        <begin position="414"/>
        <end position="561"/>
    </location>
</feature>
<name>A0A2K5LRL0_CERAT</name>
<dbReference type="GO" id="GO:0042552">
    <property type="term" value="P:myelination"/>
    <property type="evidence" value="ECO:0007669"/>
    <property type="project" value="TreeGrafter"/>
</dbReference>
<evidence type="ECO:0000256" key="1">
    <source>
        <dbReference type="SAM" id="MobiDB-lite"/>
    </source>
</evidence>
<feature type="compositionally biased region" description="Basic and acidic residues" evidence="1">
    <location>
        <begin position="300"/>
        <end position="311"/>
    </location>
</feature>
<dbReference type="PANTHER" id="PTHR15016">
    <property type="entry name" value="BREAST CARCINOMA-AMPLIFIED SEQUENCE 1"/>
    <property type="match status" value="1"/>
</dbReference>
<evidence type="ECO:0000313" key="2">
    <source>
        <dbReference type="Ensembl" id="ENSCATP00000015587.1"/>
    </source>
</evidence>
<keyword evidence="3" id="KW-1185">Reference proteome</keyword>
<proteinExistence type="predicted"/>
<dbReference type="GeneTree" id="ENSGT00390000003167"/>
<feature type="compositionally biased region" description="Basic and acidic residues" evidence="1">
    <location>
        <begin position="428"/>
        <end position="439"/>
    </location>
</feature>
<feature type="compositionally biased region" description="Polar residues" evidence="1">
    <location>
        <begin position="525"/>
        <end position="540"/>
    </location>
</feature>
<feature type="compositionally biased region" description="Basic and acidic residues" evidence="1">
    <location>
        <begin position="233"/>
        <end position="252"/>
    </location>
</feature>
<protein>
    <submittedName>
        <fullName evidence="2">Brain enriched myelin associated protein 1</fullName>
    </submittedName>
</protein>